<keyword evidence="4" id="KW-1185">Reference proteome</keyword>
<comment type="caution">
    <text evidence="3">The sequence shown here is derived from an EMBL/GenBank/DDBJ whole genome shotgun (WGS) entry which is preliminary data.</text>
</comment>
<evidence type="ECO:0000256" key="1">
    <source>
        <dbReference type="ARBA" id="ARBA00006224"/>
    </source>
</evidence>
<accession>A0A830H7U6</accession>
<dbReference type="OrthoDB" id="565118at2759"/>
<dbReference type="Pfam" id="PF10266">
    <property type="entry name" value="Strumpellin"/>
    <property type="match status" value="1"/>
</dbReference>
<name>A0A830H7U6_9CHLO</name>
<dbReference type="Proteomes" id="UP000660262">
    <property type="component" value="Unassembled WGS sequence"/>
</dbReference>
<dbReference type="GO" id="GO:0051125">
    <property type="term" value="P:regulation of actin nucleation"/>
    <property type="evidence" value="ECO:0007669"/>
    <property type="project" value="TreeGrafter"/>
</dbReference>
<feature type="compositionally biased region" description="Low complexity" evidence="2">
    <location>
        <begin position="31"/>
        <end position="44"/>
    </location>
</feature>
<dbReference type="GO" id="GO:0030041">
    <property type="term" value="P:actin filament polymerization"/>
    <property type="evidence" value="ECO:0007669"/>
    <property type="project" value="TreeGrafter"/>
</dbReference>
<dbReference type="GO" id="GO:0007032">
    <property type="term" value="P:endosome organization"/>
    <property type="evidence" value="ECO:0007669"/>
    <property type="project" value="TreeGrafter"/>
</dbReference>
<protein>
    <submittedName>
        <fullName evidence="3">Uncharacterized protein</fullName>
    </submittedName>
</protein>
<sequence>MVLTTPSDTAIPTEVNLTTLCLSHFSRDGRAPANTTTMATNPRRGSLSDARRSSISPHAPPRSVAGETHAGGAAFPNYAASHAGGGGGTVYSESVALEADSAAHLALVRLVAHADALTAELLRLARAVPWPLLGVQEANARAKEAEKKAQATQQPTDIAAARRAADGASEAVRLAPVLPDFSYLIAPELFDAKAEEDLASRALDDELRAAEEEDSEGGEPASGEHVILRFASRVAALLLAIVRYQADLSAFFDELASGAYIQSTPEAMLQSPKARQLMAEAPARYGQLLLLLEVALPGPVRERCVVANVRHKGWDDAAMAGPSNSVLDGVDAMDRIVSLSRKTDVDVTALRRTGAPLPPDYIDSFFKRLPLDDAVIAMICARARAEDIYAQIQHWPEPEHRTSALANQAGVVFALLHLCPRILHSDYGAMREVVDKHFDGHWVVAWAPGYAFDLAWWWDAYPAAKAALANAVTTKRAVEMQAKHIASIPICRGQLKDLVDNGSLTDPERALSALQPTLNVIRAANHALRWLLLHDTIDGGPLSAKKLKESLFAKRPNPETVLSLLLELSYVVFPCRSVREGDSHGALRD</sequence>
<gene>
    <name evidence="3" type="ORF">PPROV_000206100</name>
</gene>
<dbReference type="EMBL" id="BNJQ01000005">
    <property type="protein sequence ID" value="GHP03306.1"/>
    <property type="molecule type" value="Genomic_DNA"/>
</dbReference>
<comment type="similarity">
    <text evidence="1">Belongs to the strumpellin family.</text>
</comment>
<dbReference type="PANTHER" id="PTHR15691">
    <property type="entry name" value="WASH COMPLEX SUBUNIT 5"/>
    <property type="match status" value="1"/>
</dbReference>
<proteinExistence type="inferred from homology"/>
<organism evidence="3 4">
    <name type="scientific">Pycnococcus provasolii</name>
    <dbReference type="NCBI Taxonomy" id="41880"/>
    <lineage>
        <taxon>Eukaryota</taxon>
        <taxon>Viridiplantae</taxon>
        <taxon>Chlorophyta</taxon>
        <taxon>Pseudoscourfieldiophyceae</taxon>
        <taxon>Pseudoscourfieldiales</taxon>
        <taxon>Pycnococcaceae</taxon>
        <taxon>Pycnococcus</taxon>
    </lineage>
</organism>
<dbReference type="PANTHER" id="PTHR15691:SF6">
    <property type="entry name" value="WASH COMPLEX SUBUNIT 5"/>
    <property type="match status" value="1"/>
</dbReference>
<evidence type="ECO:0000313" key="4">
    <source>
        <dbReference type="Proteomes" id="UP000660262"/>
    </source>
</evidence>
<dbReference type="GO" id="GO:0005768">
    <property type="term" value="C:endosome"/>
    <property type="evidence" value="ECO:0007669"/>
    <property type="project" value="TreeGrafter"/>
</dbReference>
<dbReference type="GO" id="GO:0071203">
    <property type="term" value="C:WASH complex"/>
    <property type="evidence" value="ECO:0007669"/>
    <property type="project" value="InterPro"/>
</dbReference>
<dbReference type="InterPro" id="IPR019393">
    <property type="entry name" value="WASH_strumpellin"/>
</dbReference>
<dbReference type="AlphaFoldDB" id="A0A830H7U6"/>
<feature type="region of interest" description="Disordered" evidence="2">
    <location>
        <begin position="28"/>
        <end position="70"/>
    </location>
</feature>
<evidence type="ECO:0000313" key="3">
    <source>
        <dbReference type="EMBL" id="GHP03306.1"/>
    </source>
</evidence>
<dbReference type="GO" id="GO:0140285">
    <property type="term" value="P:endosome fission"/>
    <property type="evidence" value="ECO:0007669"/>
    <property type="project" value="TreeGrafter"/>
</dbReference>
<reference evidence="3" key="1">
    <citation type="submission" date="2020-10" db="EMBL/GenBank/DDBJ databases">
        <title>Unveiling of a novel bifunctional photoreceptor, Dualchrome1, isolated from a cosmopolitan green alga.</title>
        <authorList>
            <person name="Suzuki S."/>
            <person name="Kawachi M."/>
        </authorList>
    </citation>
    <scope>NUCLEOTIDE SEQUENCE</scope>
    <source>
        <strain evidence="3">NIES 2893</strain>
    </source>
</reference>
<evidence type="ECO:0000256" key="2">
    <source>
        <dbReference type="SAM" id="MobiDB-lite"/>
    </source>
</evidence>